<dbReference type="EMBL" id="CACRTO010000047">
    <property type="protein sequence ID" value="VYU61593.1"/>
    <property type="molecule type" value="Genomic_DNA"/>
</dbReference>
<keyword evidence="1" id="KW-0812">Transmembrane</keyword>
<keyword evidence="1" id="KW-1133">Transmembrane helix</keyword>
<evidence type="ECO:0000313" key="2">
    <source>
        <dbReference type="EMBL" id="VYU61593.1"/>
    </source>
</evidence>
<feature type="transmembrane region" description="Helical" evidence="1">
    <location>
        <begin position="20"/>
        <end position="43"/>
    </location>
</feature>
<accession>A0A6N3GC33</accession>
<gene>
    <name evidence="2" type="ORF">CTLFYP3_03137</name>
</gene>
<feature type="transmembrane region" description="Helical" evidence="1">
    <location>
        <begin position="49"/>
        <end position="67"/>
    </location>
</feature>
<proteinExistence type="predicted"/>
<organism evidence="2">
    <name type="scientific">Clostridium tertium</name>
    <dbReference type="NCBI Taxonomy" id="1559"/>
    <lineage>
        <taxon>Bacteria</taxon>
        <taxon>Bacillati</taxon>
        <taxon>Bacillota</taxon>
        <taxon>Clostridia</taxon>
        <taxon>Eubacteriales</taxon>
        <taxon>Clostridiaceae</taxon>
        <taxon>Clostridium</taxon>
    </lineage>
</organism>
<name>A0A6N3GC33_9CLOT</name>
<evidence type="ECO:0000256" key="1">
    <source>
        <dbReference type="SAM" id="Phobius"/>
    </source>
</evidence>
<sequence>MPGDFSLWKEKFNLYHLGGVNLKSVSYSSFIIGLLLLGIEYIYLFDDLLGYFITTSGVLLIILGIFINKRVREFLVNIVINFL</sequence>
<keyword evidence="1" id="KW-0472">Membrane</keyword>
<dbReference type="AlphaFoldDB" id="A0A6N3GC33"/>
<reference evidence="2" key="1">
    <citation type="submission" date="2019-11" db="EMBL/GenBank/DDBJ databases">
        <authorList>
            <person name="Feng L."/>
        </authorList>
    </citation>
    <scope>NUCLEOTIDE SEQUENCE</scope>
    <source>
        <strain evidence="2">CTertiumLFYP3</strain>
    </source>
</reference>
<protein>
    <submittedName>
        <fullName evidence="2">Uncharacterized protein</fullName>
    </submittedName>
</protein>